<evidence type="ECO:0000259" key="1">
    <source>
        <dbReference type="Pfam" id="PF01208"/>
    </source>
</evidence>
<dbReference type="Proteomes" id="UP001165306">
    <property type="component" value="Unassembled WGS sequence"/>
</dbReference>
<dbReference type="PANTHER" id="PTHR47099:SF1">
    <property type="entry name" value="METHYLCOBAMIDE:COM METHYLTRANSFERASE MTBA"/>
    <property type="match status" value="1"/>
</dbReference>
<reference evidence="2" key="1">
    <citation type="submission" date="2022-06" db="EMBL/GenBank/DDBJ databases">
        <title>CFH 74404 Thermomicrobiaceae sp.</title>
        <authorList>
            <person name="Ming H."/>
            <person name="Li W.-J."/>
            <person name="Zhao Z."/>
        </authorList>
    </citation>
    <scope>NUCLEOTIDE SEQUENCE</scope>
    <source>
        <strain evidence="2">CFH 74404</strain>
    </source>
</reference>
<evidence type="ECO:0000313" key="3">
    <source>
        <dbReference type="Proteomes" id="UP001165306"/>
    </source>
</evidence>
<feature type="domain" description="Uroporphyrinogen decarboxylase (URO-D)" evidence="1">
    <location>
        <begin position="6"/>
        <end position="324"/>
    </location>
</feature>
<proteinExistence type="predicted"/>
<comment type="caution">
    <text evidence="2">The sequence shown here is derived from an EMBL/GenBank/DDBJ whole genome shotgun (WGS) entry which is preliminary data.</text>
</comment>
<name>A0AA41WEA3_9BACT</name>
<protein>
    <submittedName>
        <fullName evidence="2">Uroporphyrinogen decarboxylase</fullName>
    </submittedName>
</protein>
<dbReference type="EMBL" id="JAMSLR010000006">
    <property type="protein sequence ID" value="MCM8749513.1"/>
    <property type="molecule type" value="Genomic_DNA"/>
</dbReference>
<accession>A0AA41WEA3</accession>
<keyword evidence="3" id="KW-1185">Reference proteome</keyword>
<dbReference type="SUPFAM" id="SSF51726">
    <property type="entry name" value="UROD/MetE-like"/>
    <property type="match status" value="1"/>
</dbReference>
<organism evidence="2 3">
    <name type="scientific">Thermalbibacter longus</name>
    <dbReference type="NCBI Taxonomy" id="2951981"/>
    <lineage>
        <taxon>Bacteria</taxon>
        <taxon>Pseudomonadati</taxon>
        <taxon>Thermomicrobiota</taxon>
        <taxon>Thermomicrobia</taxon>
        <taxon>Thermomicrobiales</taxon>
        <taxon>Thermomicrobiaceae</taxon>
        <taxon>Thermalbibacter</taxon>
    </lineage>
</organism>
<dbReference type="AlphaFoldDB" id="A0AA41WEA3"/>
<dbReference type="GO" id="GO:0004853">
    <property type="term" value="F:uroporphyrinogen decarboxylase activity"/>
    <property type="evidence" value="ECO:0007669"/>
    <property type="project" value="InterPro"/>
</dbReference>
<gene>
    <name evidence="2" type="ORF">NET02_10170</name>
</gene>
<sequence length="333" mass="36448">MLSHWERVEAALRGAEVDVPPVSLWRHFPERDQTAEDLAAATLEWQRAFDFDFVKLMPPGDYPTIDWGAESVYRGSPGGTRETVRYPVTSPEDWARLAPVPVDRGMNREVVEAARLVDEALRGEVPVLQTVFSPLTVAMKLSAGRVIEHLRERPDLVHQGLAVITQVTRAVAQASLERGASGIFFATQCATTELLALEEYRAFGVPYDLQVLDAAAGSRFTLLHLHGQAIMFEELARYPVHALNWHDRRTWPSLAEGQRLSGRCVVGGIDERAIATMAPAEAAAQSRDAVAQLDGRQMMVAPGCVIPIATPEATVRAVVDAVRSGRPLDGSGK</sequence>
<dbReference type="InterPro" id="IPR052024">
    <property type="entry name" value="Methanogen_methyltrans"/>
</dbReference>
<dbReference type="InterPro" id="IPR038071">
    <property type="entry name" value="UROD/MetE-like_sf"/>
</dbReference>
<evidence type="ECO:0000313" key="2">
    <source>
        <dbReference type="EMBL" id="MCM8749513.1"/>
    </source>
</evidence>
<dbReference type="RefSeq" id="WP_284057296.1">
    <property type="nucleotide sequence ID" value="NZ_JAMSLR010000006.1"/>
</dbReference>
<dbReference type="GO" id="GO:0006779">
    <property type="term" value="P:porphyrin-containing compound biosynthetic process"/>
    <property type="evidence" value="ECO:0007669"/>
    <property type="project" value="InterPro"/>
</dbReference>
<dbReference type="PANTHER" id="PTHR47099">
    <property type="entry name" value="METHYLCOBAMIDE:COM METHYLTRANSFERASE MTBA"/>
    <property type="match status" value="1"/>
</dbReference>
<dbReference type="InterPro" id="IPR000257">
    <property type="entry name" value="Uroporphyrinogen_deCOase"/>
</dbReference>
<dbReference type="Pfam" id="PF01208">
    <property type="entry name" value="URO-D"/>
    <property type="match status" value="1"/>
</dbReference>
<dbReference type="Gene3D" id="3.20.20.210">
    <property type="match status" value="1"/>
</dbReference>